<evidence type="ECO:0000256" key="1">
    <source>
        <dbReference type="SAM" id="MobiDB-lite"/>
    </source>
</evidence>
<name>A0AA86T314_9FABA</name>
<dbReference type="PANTHER" id="PTHR35275:SF1">
    <property type="entry name" value="OS07G0585900 PROTEIN"/>
    <property type="match status" value="1"/>
</dbReference>
<dbReference type="InterPro" id="IPR045880">
    <property type="entry name" value="ZCF37"/>
</dbReference>
<feature type="region of interest" description="Disordered" evidence="1">
    <location>
        <begin position="16"/>
        <end position="43"/>
    </location>
</feature>
<proteinExistence type="predicted"/>
<accession>A0AA86T314</accession>
<evidence type="ECO:0000313" key="4">
    <source>
        <dbReference type="Proteomes" id="UP001189624"/>
    </source>
</evidence>
<keyword evidence="2" id="KW-0472">Membrane</keyword>
<dbReference type="PANTHER" id="PTHR35275">
    <property type="entry name" value="ZCF37"/>
    <property type="match status" value="1"/>
</dbReference>
<feature type="transmembrane region" description="Helical" evidence="2">
    <location>
        <begin position="149"/>
        <end position="170"/>
    </location>
</feature>
<dbReference type="EMBL" id="OY731406">
    <property type="protein sequence ID" value="CAJ1973473.1"/>
    <property type="molecule type" value="Genomic_DNA"/>
</dbReference>
<evidence type="ECO:0000313" key="3">
    <source>
        <dbReference type="EMBL" id="CAJ1973473.1"/>
    </source>
</evidence>
<sequence length="254" mass="29318">MLNHFVCGSFQHQEEDVAPCSSPKSSKRKKESRNNNPYSNRGLDKFSALLADLDERRQKVYSQTSPEEISLVRFAYSSNDDFVPIVVKMKNKDQNKKHKSEELKARHLTSFSEQLEKSAEEATVEERKQQHNKLKSHQKKNFSFSSNMLTWPSFYVPAVVILILVFLIVFGRSVATLCTCVVWYVVPTLSECYHDSSKPRKSVMNWKKRDYVWGWLNDMKMVNPEDGLASPRTGDFKVYSSGKSSGKHGHQKNW</sequence>
<protein>
    <submittedName>
        <fullName evidence="3">Uncharacterized protein</fullName>
    </submittedName>
</protein>
<gene>
    <name evidence="3" type="ORF">AYBTSS11_LOCUS25534</name>
</gene>
<keyword evidence="2" id="KW-0812">Transmembrane</keyword>
<reference evidence="3" key="1">
    <citation type="submission" date="2023-10" db="EMBL/GenBank/DDBJ databases">
        <authorList>
            <person name="Domelevo Entfellner J.-B."/>
        </authorList>
    </citation>
    <scope>NUCLEOTIDE SEQUENCE</scope>
</reference>
<keyword evidence="2" id="KW-1133">Transmembrane helix</keyword>
<organism evidence="3 4">
    <name type="scientific">Sphenostylis stenocarpa</name>
    <dbReference type="NCBI Taxonomy" id="92480"/>
    <lineage>
        <taxon>Eukaryota</taxon>
        <taxon>Viridiplantae</taxon>
        <taxon>Streptophyta</taxon>
        <taxon>Embryophyta</taxon>
        <taxon>Tracheophyta</taxon>
        <taxon>Spermatophyta</taxon>
        <taxon>Magnoliopsida</taxon>
        <taxon>eudicotyledons</taxon>
        <taxon>Gunneridae</taxon>
        <taxon>Pentapetalae</taxon>
        <taxon>rosids</taxon>
        <taxon>fabids</taxon>
        <taxon>Fabales</taxon>
        <taxon>Fabaceae</taxon>
        <taxon>Papilionoideae</taxon>
        <taxon>50 kb inversion clade</taxon>
        <taxon>NPAAA clade</taxon>
        <taxon>indigoferoid/millettioid clade</taxon>
        <taxon>Phaseoleae</taxon>
        <taxon>Sphenostylis</taxon>
    </lineage>
</organism>
<dbReference type="AlphaFoldDB" id="A0AA86T314"/>
<dbReference type="Proteomes" id="UP001189624">
    <property type="component" value="Chromosome 9"/>
</dbReference>
<dbReference type="Gramene" id="rna-AYBTSS11_LOCUS25534">
    <property type="protein sequence ID" value="CAJ1973473.1"/>
    <property type="gene ID" value="gene-AYBTSS11_LOCUS25534"/>
</dbReference>
<keyword evidence="4" id="KW-1185">Reference proteome</keyword>
<evidence type="ECO:0000256" key="2">
    <source>
        <dbReference type="SAM" id="Phobius"/>
    </source>
</evidence>